<name>A0ACA9KU00_9GLOM</name>
<dbReference type="EMBL" id="CAJVPU010001885">
    <property type="protein sequence ID" value="CAG8490926.1"/>
    <property type="molecule type" value="Genomic_DNA"/>
</dbReference>
<evidence type="ECO:0000313" key="2">
    <source>
        <dbReference type="Proteomes" id="UP000789702"/>
    </source>
</evidence>
<proteinExistence type="predicted"/>
<evidence type="ECO:0000313" key="1">
    <source>
        <dbReference type="EMBL" id="CAG8490926.1"/>
    </source>
</evidence>
<reference evidence="1" key="1">
    <citation type="submission" date="2021-06" db="EMBL/GenBank/DDBJ databases">
        <authorList>
            <person name="Kallberg Y."/>
            <person name="Tangrot J."/>
            <person name="Rosling A."/>
        </authorList>
    </citation>
    <scope>NUCLEOTIDE SEQUENCE</scope>
    <source>
        <strain evidence="1">IL203A</strain>
    </source>
</reference>
<sequence length="55" mass="5956">MFGKWFDLTNAKAADQVANTKTPNPPTTTTKNLTATNNTTTINKSLDSRKELSVG</sequence>
<keyword evidence="2" id="KW-1185">Reference proteome</keyword>
<accession>A0ACA9KU00</accession>
<comment type="caution">
    <text evidence="1">The sequence shown here is derived from an EMBL/GenBank/DDBJ whole genome shotgun (WGS) entry which is preliminary data.</text>
</comment>
<organism evidence="1 2">
    <name type="scientific">Dentiscutata heterogama</name>
    <dbReference type="NCBI Taxonomy" id="1316150"/>
    <lineage>
        <taxon>Eukaryota</taxon>
        <taxon>Fungi</taxon>
        <taxon>Fungi incertae sedis</taxon>
        <taxon>Mucoromycota</taxon>
        <taxon>Glomeromycotina</taxon>
        <taxon>Glomeromycetes</taxon>
        <taxon>Diversisporales</taxon>
        <taxon>Gigasporaceae</taxon>
        <taxon>Dentiscutata</taxon>
    </lineage>
</organism>
<dbReference type="Proteomes" id="UP000789702">
    <property type="component" value="Unassembled WGS sequence"/>
</dbReference>
<gene>
    <name evidence="1" type="ORF">DHETER_LOCUS2550</name>
</gene>
<protein>
    <submittedName>
        <fullName evidence="1">14285_t:CDS:1</fullName>
    </submittedName>
</protein>